<name>A0A1F6MSH5_9BACT</name>
<evidence type="ECO:0000256" key="2">
    <source>
        <dbReference type="ARBA" id="ARBA00022980"/>
    </source>
</evidence>
<comment type="caution">
    <text evidence="6">The sequence shown here is derived from an EMBL/GenBank/DDBJ whole genome shotgun (WGS) entry which is preliminary data.</text>
</comment>
<dbReference type="InterPro" id="IPR000456">
    <property type="entry name" value="Ribosomal_bL17"/>
</dbReference>
<dbReference type="GO" id="GO:0006412">
    <property type="term" value="P:translation"/>
    <property type="evidence" value="ECO:0007669"/>
    <property type="project" value="UniProtKB-UniRule"/>
</dbReference>
<evidence type="ECO:0000256" key="1">
    <source>
        <dbReference type="ARBA" id="ARBA00008777"/>
    </source>
</evidence>
<organism evidence="6 7">
    <name type="scientific">Candidatus Magasanikbacteria bacterium RIFCSPLOWO2_12_FULL_43_12</name>
    <dbReference type="NCBI Taxonomy" id="1798692"/>
    <lineage>
        <taxon>Bacteria</taxon>
        <taxon>Candidatus Magasanikiibacteriota</taxon>
    </lineage>
</organism>
<dbReference type="AlphaFoldDB" id="A0A1F6MSH5"/>
<gene>
    <name evidence="4" type="primary">rplQ</name>
    <name evidence="6" type="ORF">A3G00_01775</name>
</gene>
<keyword evidence="2 4" id="KW-0689">Ribosomal protein</keyword>
<dbReference type="HAMAP" id="MF_01368">
    <property type="entry name" value="Ribosomal_bL17"/>
    <property type="match status" value="1"/>
</dbReference>
<dbReference type="InterPro" id="IPR036373">
    <property type="entry name" value="Ribosomal_bL17_sf"/>
</dbReference>
<sequence length="117" mass="13230">MRHNKKKITLGREKKPREAMFRNLAQSLILHGNIRTTQAKAKALRGVIEPLITIAKKADGLTARRQIQAVLYTDEAINKLVKEVGSKYKDRQGGYTRVIKLPPRKNDGALMARIELV</sequence>
<dbReference type="InterPro" id="IPR047859">
    <property type="entry name" value="Ribosomal_bL17_CS"/>
</dbReference>
<evidence type="ECO:0000313" key="6">
    <source>
        <dbReference type="EMBL" id="OGH74498.1"/>
    </source>
</evidence>
<dbReference type="Gene3D" id="3.90.1030.10">
    <property type="entry name" value="Ribosomal protein L17"/>
    <property type="match status" value="1"/>
</dbReference>
<dbReference type="EMBL" id="MFQN01000013">
    <property type="protein sequence ID" value="OGH74498.1"/>
    <property type="molecule type" value="Genomic_DNA"/>
</dbReference>
<dbReference type="GO" id="GO:0003735">
    <property type="term" value="F:structural constituent of ribosome"/>
    <property type="evidence" value="ECO:0007669"/>
    <property type="project" value="InterPro"/>
</dbReference>
<dbReference type="GO" id="GO:0022625">
    <property type="term" value="C:cytosolic large ribosomal subunit"/>
    <property type="evidence" value="ECO:0007669"/>
    <property type="project" value="TreeGrafter"/>
</dbReference>
<dbReference type="Proteomes" id="UP000178347">
    <property type="component" value="Unassembled WGS sequence"/>
</dbReference>
<dbReference type="SUPFAM" id="SSF64263">
    <property type="entry name" value="Prokaryotic ribosomal protein L17"/>
    <property type="match status" value="1"/>
</dbReference>
<dbReference type="PANTHER" id="PTHR14413:SF16">
    <property type="entry name" value="LARGE RIBOSOMAL SUBUNIT PROTEIN BL17M"/>
    <property type="match status" value="1"/>
</dbReference>
<comment type="subunit">
    <text evidence="4">Part of the 50S ribosomal subunit. Contacts protein L32.</text>
</comment>
<reference evidence="6 7" key="1">
    <citation type="journal article" date="2016" name="Nat. Commun.">
        <title>Thousands of microbial genomes shed light on interconnected biogeochemical processes in an aquifer system.</title>
        <authorList>
            <person name="Anantharaman K."/>
            <person name="Brown C.T."/>
            <person name="Hug L.A."/>
            <person name="Sharon I."/>
            <person name="Castelle C.J."/>
            <person name="Probst A.J."/>
            <person name="Thomas B.C."/>
            <person name="Singh A."/>
            <person name="Wilkins M.J."/>
            <person name="Karaoz U."/>
            <person name="Brodie E.L."/>
            <person name="Williams K.H."/>
            <person name="Hubbard S.S."/>
            <person name="Banfield J.F."/>
        </authorList>
    </citation>
    <scope>NUCLEOTIDE SEQUENCE [LARGE SCALE GENOMIC DNA]</scope>
</reference>
<evidence type="ECO:0000313" key="7">
    <source>
        <dbReference type="Proteomes" id="UP000178347"/>
    </source>
</evidence>
<keyword evidence="3 4" id="KW-0687">Ribonucleoprotein</keyword>
<evidence type="ECO:0000256" key="5">
    <source>
        <dbReference type="RuleBase" id="RU000660"/>
    </source>
</evidence>
<protein>
    <recommendedName>
        <fullName evidence="4">Large ribosomal subunit protein bL17</fullName>
    </recommendedName>
</protein>
<dbReference type="NCBIfam" id="TIGR00059">
    <property type="entry name" value="L17"/>
    <property type="match status" value="1"/>
</dbReference>
<dbReference type="PROSITE" id="PS01167">
    <property type="entry name" value="RIBOSOMAL_L17"/>
    <property type="match status" value="1"/>
</dbReference>
<comment type="similarity">
    <text evidence="1 4 5">Belongs to the bacterial ribosomal protein bL17 family.</text>
</comment>
<evidence type="ECO:0000256" key="4">
    <source>
        <dbReference type="HAMAP-Rule" id="MF_01368"/>
    </source>
</evidence>
<dbReference type="PANTHER" id="PTHR14413">
    <property type="entry name" value="RIBOSOMAL PROTEIN L17"/>
    <property type="match status" value="1"/>
</dbReference>
<dbReference type="STRING" id="1798692.A3G00_01775"/>
<dbReference type="Pfam" id="PF01196">
    <property type="entry name" value="Ribosomal_L17"/>
    <property type="match status" value="1"/>
</dbReference>
<accession>A0A1F6MSH5</accession>
<proteinExistence type="inferred from homology"/>
<evidence type="ECO:0000256" key="3">
    <source>
        <dbReference type="ARBA" id="ARBA00023274"/>
    </source>
</evidence>